<comment type="caution">
    <text evidence="1">The sequence shown here is derived from an EMBL/GenBank/DDBJ whole genome shotgun (WGS) entry which is preliminary data.</text>
</comment>
<sequence length="378" mass="42951">MDSLYFGAFGLLVSVVCWWVYNVCYSLFFSPLRNIPGPLVLQLFPVYELLFRMAGTFNWKEREYLIAYGGVYRKGWRKVIFASEEAMNEIYSTQAYAKSDFYLALQTQGHNLFSTMDKDFHRERKRIMAPSFSQKEIESFDEDIRHEVVTVATSIIQSMAKDKVPIDMYRLFSSFTMDVIGLLGFGRNFHTLRNGPHPAEKWFQQSNQRIAFEIFFPLLRLIPNLPLSNLKRLGLQAAHDTKLSLDRRSIMASLINAKDPDTGSKLSDTDLADEAILQIFAGSDSTANSMTWALYFIVKHPNVYDKVVNELNEKFPSLNHEITMGDCKQGSLPYLDAAIKESMRVMPAASGALERLVPQGGRTIDGHFLPGGVISFCL</sequence>
<gene>
    <name evidence="1" type="ORF">DSO57_1027405</name>
</gene>
<evidence type="ECO:0000313" key="2">
    <source>
        <dbReference type="Proteomes" id="UP001165960"/>
    </source>
</evidence>
<accession>A0ACC2T1V0</accession>
<keyword evidence="2" id="KW-1185">Reference proteome</keyword>
<organism evidence="1 2">
    <name type="scientific">Entomophthora muscae</name>
    <dbReference type="NCBI Taxonomy" id="34485"/>
    <lineage>
        <taxon>Eukaryota</taxon>
        <taxon>Fungi</taxon>
        <taxon>Fungi incertae sedis</taxon>
        <taxon>Zoopagomycota</taxon>
        <taxon>Entomophthoromycotina</taxon>
        <taxon>Entomophthoromycetes</taxon>
        <taxon>Entomophthorales</taxon>
        <taxon>Entomophthoraceae</taxon>
        <taxon>Entomophthora</taxon>
    </lineage>
</organism>
<evidence type="ECO:0000313" key="1">
    <source>
        <dbReference type="EMBL" id="KAJ9068560.1"/>
    </source>
</evidence>
<dbReference type="EMBL" id="QTSX02003717">
    <property type="protein sequence ID" value="KAJ9068560.1"/>
    <property type="molecule type" value="Genomic_DNA"/>
</dbReference>
<name>A0ACC2T1V0_9FUNG</name>
<reference evidence="1" key="1">
    <citation type="submission" date="2022-04" db="EMBL/GenBank/DDBJ databases">
        <title>Genome of the entomopathogenic fungus Entomophthora muscae.</title>
        <authorList>
            <person name="Elya C."/>
            <person name="Lovett B.R."/>
            <person name="Lee E."/>
            <person name="Macias A.M."/>
            <person name="Hajek A.E."/>
            <person name="De Bivort B.L."/>
            <person name="Kasson M.T."/>
            <person name="De Fine Licht H.H."/>
            <person name="Stajich J.E."/>
        </authorList>
    </citation>
    <scope>NUCLEOTIDE SEQUENCE</scope>
    <source>
        <strain evidence="1">Berkeley</strain>
    </source>
</reference>
<proteinExistence type="predicted"/>
<dbReference type="Proteomes" id="UP001165960">
    <property type="component" value="Unassembled WGS sequence"/>
</dbReference>
<protein>
    <submittedName>
        <fullName evidence="1">Uncharacterized protein</fullName>
    </submittedName>
</protein>